<evidence type="ECO:0000256" key="2">
    <source>
        <dbReference type="ARBA" id="ARBA00022679"/>
    </source>
</evidence>
<name>A0A5C6AFY2_9BACT</name>
<gene>
    <name evidence="4" type="ORF">Pla108_21260</name>
</gene>
<evidence type="ECO:0000313" key="4">
    <source>
        <dbReference type="EMBL" id="TWT97971.1"/>
    </source>
</evidence>
<dbReference type="RefSeq" id="WP_197526464.1">
    <property type="nucleotide sequence ID" value="NZ_SJPR01000002.1"/>
</dbReference>
<dbReference type="GO" id="GO:0008146">
    <property type="term" value="F:sulfotransferase activity"/>
    <property type="evidence" value="ECO:0007669"/>
    <property type="project" value="InterPro"/>
</dbReference>
<dbReference type="InterPro" id="IPR000863">
    <property type="entry name" value="Sulfotransferase_dom"/>
</dbReference>
<keyword evidence="5" id="KW-1185">Reference proteome</keyword>
<reference evidence="4 5" key="1">
    <citation type="submission" date="2019-02" db="EMBL/GenBank/DDBJ databases">
        <title>Deep-cultivation of Planctomycetes and their phenomic and genomic characterization uncovers novel biology.</title>
        <authorList>
            <person name="Wiegand S."/>
            <person name="Jogler M."/>
            <person name="Boedeker C."/>
            <person name="Pinto D."/>
            <person name="Vollmers J."/>
            <person name="Rivas-Marin E."/>
            <person name="Kohn T."/>
            <person name="Peeters S.H."/>
            <person name="Heuer A."/>
            <person name="Rast P."/>
            <person name="Oberbeckmann S."/>
            <person name="Bunk B."/>
            <person name="Jeske O."/>
            <person name="Meyerdierks A."/>
            <person name="Storesund J.E."/>
            <person name="Kallscheuer N."/>
            <person name="Luecker S."/>
            <person name="Lage O.M."/>
            <person name="Pohl T."/>
            <person name="Merkel B.J."/>
            <person name="Hornburger P."/>
            <person name="Mueller R.-W."/>
            <person name="Bruemmer F."/>
            <person name="Labrenz M."/>
            <person name="Spormann A.M."/>
            <person name="Op Den Camp H."/>
            <person name="Overmann J."/>
            <person name="Amann R."/>
            <person name="Jetten M.S.M."/>
            <person name="Mascher T."/>
            <person name="Medema M.H."/>
            <person name="Devos D.P."/>
            <person name="Kaster A.-K."/>
            <person name="Ovreas L."/>
            <person name="Rohde M."/>
            <person name="Galperin M.Y."/>
            <person name="Jogler C."/>
        </authorList>
    </citation>
    <scope>NUCLEOTIDE SEQUENCE [LARGE SCALE GENOMIC DNA]</scope>
    <source>
        <strain evidence="4 5">Pla108</strain>
    </source>
</reference>
<dbReference type="PANTHER" id="PTHR11783">
    <property type="entry name" value="SULFOTRANSFERASE SULT"/>
    <property type="match status" value="1"/>
</dbReference>
<dbReference type="SUPFAM" id="SSF52540">
    <property type="entry name" value="P-loop containing nucleoside triphosphate hydrolases"/>
    <property type="match status" value="1"/>
</dbReference>
<keyword evidence="2 4" id="KW-0808">Transferase</keyword>
<accession>A0A5C6AFY2</accession>
<sequence length="276" mass="31354">MPRLLSSLQCAAARMPMPPGVKASLRHVMQRIGCYDYRLPALGIGPLAADYAFVASYPKSGNTWMRFLLAHLASSSGTVSFRNLDTLVRDLHKPGELPRPIGANRVFKTHFPFFDLYPTCIYLVRDPRDVAISYYHYEADRGRWQGSRRDFIATADHTFGSWRGHVEGAVAASRLNPRFKIFRYEDMLTDCAAVVSQTAELLSLECTAEQIDAAIEACRFENLKQVEQRHGGEQNEKDATFFREGKSRQWESTLTDEEVTLIEQQSGELMQRFGYN</sequence>
<feature type="domain" description="Sulfotransferase" evidence="3">
    <location>
        <begin position="52"/>
        <end position="274"/>
    </location>
</feature>
<evidence type="ECO:0000259" key="3">
    <source>
        <dbReference type="Pfam" id="PF00685"/>
    </source>
</evidence>
<evidence type="ECO:0000313" key="5">
    <source>
        <dbReference type="Proteomes" id="UP000317421"/>
    </source>
</evidence>
<dbReference type="AlphaFoldDB" id="A0A5C6AFY2"/>
<dbReference type="Proteomes" id="UP000317421">
    <property type="component" value="Unassembled WGS sequence"/>
</dbReference>
<dbReference type="EMBL" id="SJPR01000002">
    <property type="protein sequence ID" value="TWT97971.1"/>
    <property type="molecule type" value="Genomic_DNA"/>
</dbReference>
<proteinExistence type="inferred from homology"/>
<evidence type="ECO:0000256" key="1">
    <source>
        <dbReference type="ARBA" id="ARBA00005771"/>
    </source>
</evidence>
<protein>
    <submittedName>
        <fullName evidence="4">Sulfotransferase domain protein</fullName>
    </submittedName>
</protein>
<dbReference type="Gene3D" id="3.40.50.300">
    <property type="entry name" value="P-loop containing nucleotide triphosphate hydrolases"/>
    <property type="match status" value="1"/>
</dbReference>
<dbReference type="Pfam" id="PF00685">
    <property type="entry name" value="Sulfotransfer_1"/>
    <property type="match status" value="1"/>
</dbReference>
<comment type="similarity">
    <text evidence="1">Belongs to the sulfotransferase 1 family.</text>
</comment>
<dbReference type="InterPro" id="IPR027417">
    <property type="entry name" value="P-loop_NTPase"/>
</dbReference>
<comment type="caution">
    <text evidence="4">The sequence shown here is derived from an EMBL/GenBank/DDBJ whole genome shotgun (WGS) entry which is preliminary data.</text>
</comment>
<organism evidence="4 5">
    <name type="scientific">Botrimarina colliarenosi</name>
    <dbReference type="NCBI Taxonomy" id="2528001"/>
    <lineage>
        <taxon>Bacteria</taxon>
        <taxon>Pseudomonadati</taxon>
        <taxon>Planctomycetota</taxon>
        <taxon>Planctomycetia</taxon>
        <taxon>Pirellulales</taxon>
        <taxon>Lacipirellulaceae</taxon>
        <taxon>Botrimarina</taxon>
    </lineage>
</organism>